<dbReference type="Pfam" id="PF00884">
    <property type="entry name" value="Sulfatase"/>
    <property type="match status" value="1"/>
</dbReference>
<dbReference type="Proteomes" id="UP000595197">
    <property type="component" value="Chromosome"/>
</dbReference>
<evidence type="ECO:0000313" key="5">
    <source>
        <dbReference type="Proteomes" id="UP000595197"/>
    </source>
</evidence>
<dbReference type="InterPro" id="IPR050738">
    <property type="entry name" value="Sulfatase"/>
</dbReference>
<protein>
    <submittedName>
        <fullName evidence="4">Sulfatase-like hydrolase/transferase</fullName>
    </submittedName>
</protein>
<keyword evidence="2" id="KW-0378">Hydrolase</keyword>
<evidence type="ECO:0000256" key="2">
    <source>
        <dbReference type="ARBA" id="ARBA00022801"/>
    </source>
</evidence>
<dbReference type="PANTHER" id="PTHR42693:SF53">
    <property type="entry name" value="ENDO-4-O-SULFATASE"/>
    <property type="match status" value="1"/>
</dbReference>
<evidence type="ECO:0000256" key="1">
    <source>
        <dbReference type="ARBA" id="ARBA00008779"/>
    </source>
</evidence>
<keyword evidence="5" id="KW-1185">Reference proteome</keyword>
<gene>
    <name evidence="4" type="ORF">IGS68_04870</name>
</gene>
<dbReference type="PANTHER" id="PTHR42693">
    <property type="entry name" value="ARYLSULFATASE FAMILY MEMBER"/>
    <property type="match status" value="1"/>
</dbReference>
<dbReference type="InterPro" id="IPR000917">
    <property type="entry name" value="Sulfatase_N"/>
</dbReference>
<feature type="domain" description="Sulfatase N-terminal" evidence="3">
    <location>
        <begin position="14"/>
        <end position="477"/>
    </location>
</feature>
<dbReference type="EMBL" id="CP067420">
    <property type="protein sequence ID" value="QQP90580.1"/>
    <property type="molecule type" value="Genomic_DNA"/>
</dbReference>
<evidence type="ECO:0000259" key="3">
    <source>
        <dbReference type="Pfam" id="PF00884"/>
    </source>
</evidence>
<dbReference type="SUPFAM" id="SSF53649">
    <property type="entry name" value="Alkaline phosphatase-like"/>
    <property type="match status" value="1"/>
</dbReference>
<dbReference type="Gene3D" id="3.40.720.10">
    <property type="entry name" value="Alkaline Phosphatase, subunit A"/>
    <property type="match status" value="2"/>
</dbReference>
<proteinExistence type="inferred from homology"/>
<sequence length="676" mass="73587">MEFSMPGSRTDTRPNILLIMCDQYRYPCFDGPQGGFPEELDDILGFRGEVDDSNPFAKFFPGLIRLRKNAVVLRNHTIASSACTPSRAVMFTGQYGTRTGVTQTDGMFKSGDEPDFHWLKADGIPTLGDWMRGAGYSTHYFGKWHLHHSSSSLQSYGFSNWETCYPDPHGASPNNLGVYRDYGFADEACSFLHRKGLALNYNYVASKAEDGSDSPAEDLTDRPWLAVVSFTNPHDIATYPTVIAMALPSDADPGTVPAPQTQSIFGPLTVPAQGDLSMPPVNGTMQVPLNPLGFPQDCATASPTQDEDLPANNKPDCHFDSAYKVGLTLSSVSAYGTLAPAGRDDGVRTEAGVDLALRFSIPFALYPDKDQASLRFLQFYGWTFSAVDPHIERVLKTLEESGQADNTIVIFTSDHGELGAAHGMMMEKWHIAYEEAVRVPMVVLMPEDRDGDGSMRQVDAVTSHADIVPTVLGLAGVGPAQREKIGRELSETHHPVPPLPGADLAPLLQGDSETVTEADGTPRQGVLFITDDEITEPLPGAEETNPSGYANYELFKAVVDSVRLGSDGKGPVPNLASGPVCQPNHIRCVRTEDAKLSRYFDPSGGKADQWELYDLINDPTEAVNLVQVGATPPVPREDLPDWTTPDRVQETADRLSVLLAELERRYLPMPANLPAA</sequence>
<dbReference type="InterPro" id="IPR017850">
    <property type="entry name" value="Alkaline_phosphatase_core_sf"/>
</dbReference>
<evidence type="ECO:0000313" key="4">
    <source>
        <dbReference type="EMBL" id="QQP90580.1"/>
    </source>
</evidence>
<reference evidence="4" key="1">
    <citation type="submission" date="2021-02" db="EMBL/GenBank/DDBJ databases">
        <title>Skermanella TT6 skin isolate.</title>
        <authorList>
            <person name="Lee K."/>
            <person name="Ganzorig M."/>
        </authorList>
    </citation>
    <scope>NUCLEOTIDE SEQUENCE</scope>
    <source>
        <strain evidence="4">TT6</strain>
    </source>
</reference>
<name>A0ABX7B868_9PROT</name>
<comment type="similarity">
    <text evidence="1">Belongs to the sulfatase family.</text>
</comment>
<organism evidence="4 5">
    <name type="scientific">Skermanella cutis</name>
    <dbReference type="NCBI Taxonomy" id="2775420"/>
    <lineage>
        <taxon>Bacteria</taxon>
        <taxon>Pseudomonadati</taxon>
        <taxon>Pseudomonadota</taxon>
        <taxon>Alphaproteobacteria</taxon>
        <taxon>Rhodospirillales</taxon>
        <taxon>Azospirillaceae</taxon>
        <taxon>Skermanella</taxon>
    </lineage>
</organism>
<accession>A0ABX7B868</accession>